<name>A0ABW2TSB8_9PSEU</name>
<reference evidence="3" key="1">
    <citation type="journal article" date="2019" name="Int. J. Syst. Evol. Microbiol.">
        <title>The Global Catalogue of Microorganisms (GCM) 10K type strain sequencing project: providing services to taxonomists for standard genome sequencing and annotation.</title>
        <authorList>
            <consortium name="The Broad Institute Genomics Platform"/>
            <consortium name="The Broad Institute Genome Sequencing Center for Infectious Disease"/>
            <person name="Wu L."/>
            <person name="Ma J."/>
        </authorList>
    </citation>
    <scope>NUCLEOTIDE SEQUENCE [LARGE SCALE GENOMIC DNA]</scope>
    <source>
        <strain evidence="3">JCM 17695</strain>
    </source>
</reference>
<dbReference type="SUPFAM" id="SSF53067">
    <property type="entry name" value="Actin-like ATPase domain"/>
    <property type="match status" value="1"/>
</dbReference>
<dbReference type="InterPro" id="IPR043129">
    <property type="entry name" value="ATPase_NBD"/>
</dbReference>
<dbReference type="Proteomes" id="UP001596512">
    <property type="component" value="Unassembled WGS sequence"/>
</dbReference>
<comment type="similarity">
    <text evidence="1">Belongs to the ROK (NagC/XylR) family.</text>
</comment>
<sequence>MHVGHRLGVGLLVGGTPFVGRTGAAGEIGRHPVFGWNEAPGLLAAAADRLPTPIRTSGCWPAPRGATGPVAAFDAFAASLASGIAAVSLSVDPSLVVIGGGVTRAGGWILDPIRRHLAELCYDAPALALSTLGDDAVNTGAVEVARDRLRSHLFDRA</sequence>
<accession>A0ABW2TSB8</accession>
<dbReference type="Pfam" id="PF00480">
    <property type="entry name" value="ROK"/>
    <property type="match status" value="1"/>
</dbReference>
<proteinExistence type="inferred from homology"/>
<evidence type="ECO:0000256" key="1">
    <source>
        <dbReference type="ARBA" id="ARBA00006479"/>
    </source>
</evidence>
<dbReference type="InterPro" id="IPR000600">
    <property type="entry name" value="ROK"/>
</dbReference>
<protein>
    <submittedName>
        <fullName evidence="2">ROK family protein</fullName>
    </submittedName>
</protein>
<dbReference type="Gene3D" id="3.30.420.40">
    <property type="match status" value="1"/>
</dbReference>
<evidence type="ECO:0000313" key="3">
    <source>
        <dbReference type="Proteomes" id="UP001596512"/>
    </source>
</evidence>
<comment type="caution">
    <text evidence="2">The sequence shown here is derived from an EMBL/GenBank/DDBJ whole genome shotgun (WGS) entry which is preliminary data.</text>
</comment>
<gene>
    <name evidence="2" type="ORF">ACFQV2_19990</name>
</gene>
<dbReference type="CDD" id="cd23763">
    <property type="entry name" value="ASKHA_ATPase_ROK"/>
    <property type="match status" value="1"/>
</dbReference>
<evidence type="ECO:0000313" key="2">
    <source>
        <dbReference type="EMBL" id="MFC7615438.1"/>
    </source>
</evidence>
<organism evidence="2 3">
    <name type="scientific">Actinokineospora soli</name>
    <dbReference type="NCBI Taxonomy" id="1048753"/>
    <lineage>
        <taxon>Bacteria</taxon>
        <taxon>Bacillati</taxon>
        <taxon>Actinomycetota</taxon>
        <taxon>Actinomycetes</taxon>
        <taxon>Pseudonocardiales</taxon>
        <taxon>Pseudonocardiaceae</taxon>
        <taxon>Actinokineospora</taxon>
    </lineage>
</organism>
<dbReference type="EMBL" id="JBHTEY010000004">
    <property type="protein sequence ID" value="MFC7615438.1"/>
    <property type="molecule type" value="Genomic_DNA"/>
</dbReference>
<keyword evidence="3" id="KW-1185">Reference proteome</keyword>